<feature type="transmembrane region" description="Helical" evidence="8">
    <location>
        <begin position="48"/>
        <end position="67"/>
    </location>
</feature>
<feature type="transmembrane region" description="Helical" evidence="8">
    <location>
        <begin position="205"/>
        <end position="228"/>
    </location>
</feature>
<dbReference type="OMA" id="RLFITIC"/>
<feature type="transmembrane region" description="Helical" evidence="8">
    <location>
        <begin position="87"/>
        <end position="106"/>
    </location>
</feature>
<dbReference type="PROSITE" id="PS50850">
    <property type="entry name" value="MFS"/>
    <property type="match status" value="1"/>
</dbReference>
<keyword evidence="11" id="KW-1185">Reference proteome</keyword>
<feature type="transmembrane region" description="Helical" evidence="8">
    <location>
        <begin position="177"/>
        <end position="199"/>
    </location>
</feature>
<evidence type="ECO:0000256" key="8">
    <source>
        <dbReference type="SAM" id="Phobius"/>
    </source>
</evidence>
<dbReference type="InterPro" id="IPR005829">
    <property type="entry name" value="Sugar_transporter_CS"/>
</dbReference>
<feature type="domain" description="Major facilitator superfamily (MFS) profile" evidence="9">
    <location>
        <begin position="49"/>
        <end position="488"/>
    </location>
</feature>
<evidence type="ECO:0000256" key="3">
    <source>
        <dbReference type="ARBA" id="ARBA00022448"/>
    </source>
</evidence>
<evidence type="ECO:0000256" key="2">
    <source>
        <dbReference type="ARBA" id="ARBA00010992"/>
    </source>
</evidence>
<keyword evidence="4 8" id="KW-0812">Transmembrane</keyword>
<dbReference type="EMBL" id="CDMC01000002">
    <property type="protein sequence ID" value="CEN60798.1"/>
    <property type="molecule type" value="Genomic_DNA"/>
</dbReference>
<feature type="transmembrane region" description="Helical" evidence="8">
    <location>
        <begin position="396"/>
        <end position="414"/>
    </location>
</feature>
<dbReference type="AlphaFoldDB" id="A0A0U5GPI5"/>
<dbReference type="InterPro" id="IPR020846">
    <property type="entry name" value="MFS_dom"/>
</dbReference>
<sequence>MPDLADKQASSPVSDTRLEFAPRINVQEAASGPEQPWYRVPHLLRLNLLLMVPLLTSYLVGFDGSMLNGVQTVPAWQNDFDHPSGGMLGLVTTAQTIGSAGALPIGPYLTDRFGRRPPIAIGSLLVILAAGLQGGAQNLGMFIGSRVIIGIGSSFVATAAAPLVAELAYPSHRGIITAIYNTSWYLGSIVAAWTTYGTFRIPNSWSWRIPSLLQALPSLIQLALIYLVPESPRWLMANNRPEEARRVLCRYHGGSEHPNELVRAELEEIADALEAERSQQTASYMHFIRTPANRHRLLICFSLGFIIQWCGNGLVSYYLVPVLNNIGITDPEMQNVINGVLQIFNYITAVGAAFFVDRVGRRTLFLVSTAGVTLAFVIWTAISAVNEQQHLENKGLGIGVVIMIFVFFFFYNIAMNPVPMAYLLEILPFTLRAKGLTIFNFAQYGSSIFNGFANPVALEAIGWKYYIVFTVLAAVWFTFIWFVFPETKGMSLEEVAVVFDGRPNEEVEGKLEAA</sequence>
<feature type="transmembrane region" description="Helical" evidence="8">
    <location>
        <begin position="465"/>
        <end position="484"/>
    </location>
</feature>
<evidence type="ECO:0000256" key="6">
    <source>
        <dbReference type="ARBA" id="ARBA00023136"/>
    </source>
</evidence>
<comment type="subcellular location">
    <subcellularLocation>
        <location evidence="1">Membrane</location>
        <topology evidence="1">Multi-pass membrane protein</topology>
    </subcellularLocation>
</comment>
<dbReference type="InterPro" id="IPR003663">
    <property type="entry name" value="Sugar/inositol_transpt"/>
</dbReference>
<feature type="transmembrane region" description="Helical" evidence="8">
    <location>
        <begin position="339"/>
        <end position="356"/>
    </location>
</feature>
<evidence type="ECO:0000256" key="7">
    <source>
        <dbReference type="RuleBase" id="RU003346"/>
    </source>
</evidence>
<keyword evidence="5 8" id="KW-1133">Transmembrane helix</keyword>
<dbReference type="PANTHER" id="PTHR48022">
    <property type="entry name" value="PLASTIDIC GLUCOSE TRANSPORTER 4"/>
    <property type="match status" value="1"/>
</dbReference>
<evidence type="ECO:0000256" key="5">
    <source>
        <dbReference type="ARBA" id="ARBA00022989"/>
    </source>
</evidence>
<proteinExistence type="inferred from homology"/>
<feature type="transmembrane region" description="Helical" evidence="8">
    <location>
        <begin position="118"/>
        <end position="136"/>
    </location>
</feature>
<dbReference type="PANTHER" id="PTHR48022:SF24">
    <property type="entry name" value="HEXOSE TRANSPORTER PROTEIN (AFU_ORTHOLOGUE AFUA_8G04480)"/>
    <property type="match status" value="1"/>
</dbReference>
<protein>
    <recommendedName>
        <fullName evidence="9">Major facilitator superfamily (MFS) profile domain-containing protein</fullName>
    </recommendedName>
</protein>
<dbReference type="InterPro" id="IPR050360">
    <property type="entry name" value="MFS_Sugar_Transporters"/>
</dbReference>
<dbReference type="NCBIfam" id="TIGR00879">
    <property type="entry name" value="SP"/>
    <property type="match status" value="1"/>
</dbReference>
<dbReference type="SUPFAM" id="SSF103473">
    <property type="entry name" value="MFS general substrate transporter"/>
    <property type="match status" value="1"/>
</dbReference>
<keyword evidence="3 7" id="KW-0813">Transport</keyword>
<keyword evidence="6 8" id="KW-0472">Membrane</keyword>
<dbReference type="PROSITE" id="PS00216">
    <property type="entry name" value="SUGAR_TRANSPORT_1"/>
    <property type="match status" value="1"/>
</dbReference>
<dbReference type="Gene3D" id="1.20.1250.20">
    <property type="entry name" value="MFS general substrate transporter like domains"/>
    <property type="match status" value="1"/>
</dbReference>
<dbReference type="GO" id="GO:0005351">
    <property type="term" value="F:carbohydrate:proton symporter activity"/>
    <property type="evidence" value="ECO:0007669"/>
    <property type="project" value="TreeGrafter"/>
</dbReference>
<evidence type="ECO:0000259" key="9">
    <source>
        <dbReference type="PROSITE" id="PS50850"/>
    </source>
</evidence>
<dbReference type="OrthoDB" id="6133115at2759"/>
<evidence type="ECO:0000256" key="4">
    <source>
        <dbReference type="ARBA" id="ARBA00022692"/>
    </source>
</evidence>
<dbReference type="GO" id="GO:0016020">
    <property type="term" value="C:membrane"/>
    <property type="evidence" value="ECO:0007669"/>
    <property type="project" value="UniProtKB-SubCell"/>
</dbReference>
<dbReference type="Proteomes" id="UP000054771">
    <property type="component" value="Unassembled WGS sequence"/>
</dbReference>
<organism evidence="10 11">
    <name type="scientific">Aspergillus calidoustus</name>
    <dbReference type="NCBI Taxonomy" id="454130"/>
    <lineage>
        <taxon>Eukaryota</taxon>
        <taxon>Fungi</taxon>
        <taxon>Dikarya</taxon>
        <taxon>Ascomycota</taxon>
        <taxon>Pezizomycotina</taxon>
        <taxon>Eurotiomycetes</taxon>
        <taxon>Eurotiomycetidae</taxon>
        <taxon>Eurotiales</taxon>
        <taxon>Aspergillaceae</taxon>
        <taxon>Aspergillus</taxon>
        <taxon>Aspergillus subgen. Nidulantes</taxon>
    </lineage>
</organism>
<comment type="similarity">
    <text evidence="2 7">Belongs to the major facilitator superfamily. Sugar transporter (TC 2.A.1.1) family.</text>
</comment>
<dbReference type="FunFam" id="1.20.1250.20:FF:000117">
    <property type="entry name" value="MFS hexose transporter"/>
    <property type="match status" value="1"/>
</dbReference>
<evidence type="ECO:0000313" key="10">
    <source>
        <dbReference type="EMBL" id="CEN60798.1"/>
    </source>
</evidence>
<evidence type="ECO:0000256" key="1">
    <source>
        <dbReference type="ARBA" id="ARBA00004141"/>
    </source>
</evidence>
<accession>A0A0U5GPI5</accession>
<evidence type="ECO:0000313" key="11">
    <source>
        <dbReference type="Proteomes" id="UP000054771"/>
    </source>
</evidence>
<dbReference type="InterPro" id="IPR036259">
    <property type="entry name" value="MFS_trans_sf"/>
</dbReference>
<dbReference type="InterPro" id="IPR005828">
    <property type="entry name" value="MFS_sugar_transport-like"/>
</dbReference>
<feature type="transmembrane region" description="Helical" evidence="8">
    <location>
        <begin position="363"/>
        <end position="384"/>
    </location>
</feature>
<gene>
    <name evidence="10" type="ORF">ASPCAL03231</name>
</gene>
<reference evidence="11" key="1">
    <citation type="journal article" date="2016" name="Genome Announc.">
        <title>Draft genome sequences of fungus Aspergillus calidoustus.</title>
        <authorList>
            <person name="Horn F."/>
            <person name="Linde J."/>
            <person name="Mattern D.J."/>
            <person name="Walther G."/>
            <person name="Guthke R."/>
            <person name="Scherlach K."/>
            <person name="Martin K."/>
            <person name="Brakhage A.A."/>
            <person name="Petzke L."/>
            <person name="Valiante V."/>
        </authorList>
    </citation>
    <scope>NUCLEOTIDE SEQUENCE [LARGE SCALE GENOMIC DNA]</scope>
    <source>
        <strain evidence="11">SF006504</strain>
    </source>
</reference>
<feature type="transmembrane region" description="Helical" evidence="8">
    <location>
        <begin position="142"/>
        <end position="165"/>
    </location>
</feature>
<feature type="transmembrane region" description="Helical" evidence="8">
    <location>
        <begin position="297"/>
        <end position="319"/>
    </location>
</feature>
<name>A0A0U5GPI5_ASPCI</name>
<dbReference type="Pfam" id="PF00083">
    <property type="entry name" value="Sugar_tr"/>
    <property type="match status" value="1"/>
</dbReference>